<proteinExistence type="predicted"/>
<name>A0A382TKD7_9ZZZZ</name>
<gene>
    <name evidence="1" type="ORF">METZ01_LOCUS375089</name>
</gene>
<sequence length="63" mass="7408">MLTKITDATSPEFFLKEHFRSYQLGRFYYYHINNGTTTEAIIMHTTIAAITRMLVFRFAIDQA</sequence>
<accession>A0A382TKD7</accession>
<evidence type="ECO:0000313" key="1">
    <source>
        <dbReference type="EMBL" id="SVD22235.1"/>
    </source>
</evidence>
<dbReference type="AlphaFoldDB" id="A0A382TKD7"/>
<organism evidence="1">
    <name type="scientific">marine metagenome</name>
    <dbReference type="NCBI Taxonomy" id="408172"/>
    <lineage>
        <taxon>unclassified sequences</taxon>
        <taxon>metagenomes</taxon>
        <taxon>ecological metagenomes</taxon>
    </lineage>
</organism>
<protein>
    <submittedName>
        <fullName evidence="1">Uncharacterized protein</fullName>
    </submittedName>
</protein>
<reference evidence="1" key="1">
    <citation type="submission" date="2018-05" db="EMBL/GenBank/DDBJ databases">
        <authorList>
            <person name="Lanie J.A."/>
            <person name="Ng W.-L."/>
            <person name="Kazmierczak K.M."/>
            <person name="Andrzejewski T.M."/>
            <person name="Davidsen T.M."/>
            <person name="Wayne K.J."/>
            <person name="Tettelin H."/>
            <person name="Glass J.I."/>
            <person name="Rusch D."/>
            <person name="Podicherti R."/>
            <person name="Tsui H.-C.T."/>
            <person name="Winkler M.E."/>
        </authorList>
    </citation>
    <scope>NUCLEOTIDE SEQUENCE</scope>
</reference>
<dbReference type="EMBL" id="UINC01137100">
    <property type="protein sequence ID" value="SVD22235.1"/>
    <property type="molecule type" value="Genomic_DNA"/>
</dbReference>